<evidence type="ECO:0000256" key="5">
    <source>
        <dbReference type="ARBA" id="ARBA00022691"/>
    </source>
</evidence>
<feature type="domain" description="TRAM" evidence="15">
    <location>
        <begin position="399"/>
        <end position="461"/>
    </location>
</feature>
<keyword evidence="4 14" id="KW-0808">Transferase</keyword>
<dbReference type="InterPro" id="IPR007197">
    <property type="entry name" value="rSAM"/>
</dbReference>
<dbReference type="GO" id="GO:0046872">
    <property type="term" value="F:metal ion binding"/>
    <property type="evidence" value="ECO:0007669"/>
    <property type="project" value="UniProtKB-KW"/>
</dbReference>
<dbReference type="CDD" id="cd01335">
    <property type="entry name" value="Radical_SAM"/>
    <property type="match status" value="1"/>
</dbReference>
<evidence type="ECO:0000313" key="18">
    <source>
        <dbReference type="EMBL" id="AWD32255.1"/>
    </source>
</evidence>
<dbReference type="NCBIfam" id="TIGR01574">
    <property type="entry name" value="miaB-methiolase"/>
    <property type="match status" value="1"/>
</dbReference>
<dbReference type="Gene3D" id="3.80.30.20">
    <property type="entry name" value="tm_1862 like domain"/>
    <property type="match status" value="1"/>
</dbReference>
<evidence type="ECO:0000256" key="6">
    <source>
        <dbReference type="ARBA" id="ARBA00022694"/>
    </source>
</evidence>
<dbReference type="SMART" id="SM00729">
    <property type="entry name" value="Elp3"/>
    <property type="match status" value="1"/>
</dbReference>
<organism evidence="18 19">
    <name type="scientific">Candidatus Kinetoplastidibacterium kentomonadis</name>
    <dbReference type="NCBI Taxonomy" id="1576550"/>
    <lineage>
        <taxon>Bacteria</taxon>
        <taxon>Pseudomonadati</taxon>
        <taxon>Pseudomonadota</taxon>
        <taxon>Betaproteobacteria</taxon>
        <taxon>Candidatus Kinetoplastidibacterium</taxon>
    </lineage>
</organism>
<dbReference type="InterPro" id="IPR058240">
    <property type="entry name" value="rSAM_sf"/>
</dbReference>
<evidence type="ECO:0000256" key="14">
    <source>
        <dbReference type="HAMAP-Rule" id="MF_01864"/>
    </source>
</evidence>
<feature type="binding site" evidence="14">
    <location>
        <position position="34"/>
    </location>
    <ligand>
        <name>[4Fe-4S] cluster</name>
        <dbReference type="ChEBI" id="CHEBI:49883"/>
        <label>1</label>
    </ligand>
</feature>
<keyword evidence="7 14" id="KW-0479">Metal-binding</keyword>
<dbReference type="KEGG" id="kso:CKSOR_00119"/>
<dbReference type="GO" id="GO:0035597">
    <property type="term" value="F:tRNA-2-methylthio-N(6)-dimethylallyladenosine(37) synthase activity"/>
    <property type="evidence" value="ECO:0007669"/>
    <property type="project" value="UniProtKB-EC"/>
</dbReference>
<evidence type="ECO:0000256" key="13">
    <source>
        <dbReference type="ARBA" id="ARBA00052587"/>
    </source>
</evidence>
<feature type="binding site" evidence="14">
    <location>
        <position position="183"/>
    </location>
    <ligand>
        <name>[4Fe-4S] cluster</name>
        <dbReference type="ChEBI" id="CHEBI:49883"/>
        <label>2</label>
        <note>4Fe-4S-S-AdoMet</note>
    </ligand>
</feature>
<comment type="cofactor">
    <cofactor evidence="14">
        <name>[4Fe-4S] cluster</name>
        <dbReference type="ChEBI" id="CHEBI:49883"/>
    </cofactor>
    <text evidence="14">Binds 2 [4Fe-4S] clusters. One cluster is coordinated with 3 cysteines and an exchangeable S-adenosyl-L-methionine.</text>
</comment>
<dbReference type="RefSeq" id="WP_108673677.1">
    <property type="nucleotide sequence ID" value="NZ_CP025628.1"/>
</dbReference>
<comment type="subcellular location">
    <subcellularLocation>
        <location evidence="14">Cytoplasm</location>
    </subcellularLocation>
</comment>
<keyword evidence="19" id="KW-1185">Reference proteome</keyword>
<dbReference type="PANTHER" id="PTHR43020">
    <property type="entry name" value="CDK5 REGULATORY SUBUNIT-ASSOCIATED PROTEIN 1"/>
    <property type="match status" value="1"/>
</dbReference>
<dbReference type="InterPro" id="IPR023404">
    <property type="entry name" value="rSAM_horseshoe"/>
</dbReference>
<accession>A0A3Q8ERA2</accession>
<dbReference type="EMBL" id="CP025628">
    <property type="protein sequence ID" value="AWD32255.1"/>
    <property type="molecule type" value="Genomic_DNA"/>
</dbReference>
<dbReference type="FunFam" id="3.80.30.20:FF:000001">
    <property type="entry name" value="tRNA-2-methylthio-N(6)-dimethylallyladenosine synthase 2"/>
    <property type="match status" value="1"/>
</dbReference>
<evidence type="ECO:0000256" key="8">
    <source>
        <dbReference type="ARBA" id="ARBA00023004"/>
    </source>
</evidence>
<dbReference type="PROSITE" id="PS50926">
    <property type="entry name" value="TRAM"/>
    <property type="match status" value="1"/>
</dbReference>
<keyword evidence="2 14" id="KW-0004">4Fe-4S</keyword>
<evidence type="ECO:0000256" key="4">
    <source>
        <dbReference type="ARBA" id="ARBA00022679"/>
    </source>
</evidence>
<evidence type="ECO:0000256" key="10">
    <source>
        <dbReference type="ARBA" id="ARBA00033765"/>
    </source>
</evidence>
<comment type="similarity">
    <text evidence="14">Belongs to the methylthiotransferase family. MiaB subfamily.</text>
</comment>
<dbReference type="InterPro" id="IPR013848">
    <property type="entry name" value="Methylthiotransferase_N"/>
</dbReference>
<evidence type="ECO:0000313" key="19">
    <source>
        <dbReference type="Proteomes" id="UP000266796"/>
    </source>
</evidence>
<sequence>MKQSIIKIHRNLDIKNNFSDIKITKKLFIRTFGCQMNEYDSEKIIDILNQKYNLFEVKSPDEADIIIFNTCSIREKAQEKVFSDLGRIKPLKQKNPELILCVGGCVASQEGNFILERAPFVDIIFGPQTIHRIYDLIQKKLQENLPQIDISFPEIEKFDSLPIPHRNKSSAFVSIMEGCNKYCSYCIVPYTRGIEIYRPLKDIIFEIKKLSDIGVKDITLLGQNVNAYKTNIDNKIIDFASLLEYVHEINGIERIRFMTSHPKEMTNKMLDVYKNLYKLVSFLHLPVQSGSDKILSSMKRGYTVAEFRYVIDQLRKARPSLALSTDFIVGFPGESEEDFENTIQLAQEIKFSSAFSFIYSARPGTPASTFPDNVTYHEKQSRLFKLQEVINIHSQEFAKSLIGTKQRVLAENVSTRDEKQIFGRTEYNKIVNFTAPKSIIGTMVDVIITNVNTNTLNARLI</sequence>
<keyword evidence="6 14" id="KW-0819">tRNA processing</keyword>
<comment type="function">
    <text evidence="1 14">Catalyzes the methylthiolation of N6-(dimethylallyl)adenosine (i(6)A), leading to the formation of 2-methylthio-N6-(dimethylallyl)adenosine (ms(2)i(6)A) at position 37 in tRNAs that read codons beginning with uridine.</text>
</comment>
<comment type="catalytic activity">
    <reaction evidence="12">
        <text>2-thio-N(6)-dimethylallyladenosine(37) in tRNA + S-adenosyl-L-methionine = 2-methylsulfanyl-N(6)-dimethylallyladenosine(37) in tRNA + S-adenosyl-L-homocysteine + H(+)</text>
        <dbReference type="Rhea" id="RHEA:37063"/>
        <dbReference type="Rhea" id="RHEA-COMP:10376"/>
        <dbReference type="Rhea" id="RHEA-COMP:10377"/>
        <dbReference type="ChEBI" id="CHEBI:15378"/>
        <dbReference type="ChEBI" id="CHEBI:57856"/>
        <dbReference type="ChEBI" id="CHEBI:59789"/>
        <dbReference type="ChEBI" id="CHEBI:74416"/>
        <dbReference type="ChEBI" id="CHEBI:74417"/>
    </reaction>
    <physiologicalReaction direction="left-to-right" evidence="12">
        <dbReference type="Rhea" id="RHEA:37064"/>
    </physiologicalReaction>
</comment>
<feature type="domain" description="MTTase N-terminal" evidence="16">
    <location>
        <begin position="25"/>
        <end position="142"/>
    </location>
</feature>
<reference evidence="18 19" key="1">
    <citation type="journal article" date="2018" name="Parasitology">
        <title>The reduced genome of Candidatus Kinetoplastibacterium sorsogonicusi, the endosymbiont of Kentomonas sorsogonicus (Trypanosomatidae): loss of the haem-synthesis pathway.</title>
        <authorList>
            <person name="Silva F.M."/>
            <person name="Kostygov A.Y."/>
            <person name="Spodareva V.V."/>
            <person name="Butenko A."/>
            <person name="Tossou R."/>
            <person name="Lukes J."/>
            <person name="Yurchenko V."/>
            <person name="Alves J.M.P."/>
        </authorList>
    </citation>
    <scope>NUCLEOTIDE SEQUENCE [LARGE SCALE GENOMIC DNA]</scope>
    <source>
        <strain evidence="18 19">MF-08</strain>
    </source>
</reference>
<dbReference type="FunFam" id="3.40.50.12160:FF:000001">
    <property type="entry name" value="tRNA-2-methylthio-N(6)-dimethylallyladenosine synthase"/>
    <property type="match status" value="1"/>
</dbReference>
<keyword evidence="9 14" id="KW-0411">Iron-sulfur</keyword>
<comment type="subunit">
    <text evidence="14">Monomer.</text>
</comment>
<dbReference type="InterPro" id="IPR006463">
    <property type="entry name" value="MiaB_methiolase"/>
</dbReference>
<gene>
    <name evidence="14 18" type="primary">miaB</name>
    <name evidence="18" type="ORF">CKSOR_00119</name>
</gene>
<dbReference type="Pfam" id="PF01938">
    <property type="entry name" value="TRAM"/>
    <property type="match status" value="1"/>
</dbReference>
<dbReference type="InterPro" id="IPR002792">
    <property type="entry name" value="TRAM_dom"/>
</dbReference>
<dbReference type="InterPro" id="IPR005839">
    <property type="entry name" value="Methylthiotransferase"/>
</dbReference>
<dbReference type="SFLD" id="SFLDS00029">
    <property type="entry name" value="Radical_SAM"/>
    <property type="match status" value="1"/>
</dbReference>
<evidence type="ECO:0000256" key="2">
    <source>
        <dbReference type="ARBA" id="ARBA00022485"/>
    </source>
</evidence>
<dbReference type="EC" id="2.8.4.3" evidence="10 14"/>
<dbReference type="Proteomes" id="UP000266796">
    <property type="component" value="Chromosome"/>
</dbReference>
<evidence type="ECO:0000256" key="3">
    <source>
        <dbReference type="ARBA" id="ARBA00022490"/>
    </source>
</evidence>
<dbReference type="PANTHER" id="PTHR43020:SF2">
    <property type="entry name" value="MITOCHONDRIAL TRNA METHYLTHIOTRANSFERASE CDK5RAP1"/>
    <property type="match status" value="1"/>
</dbReference>
<feature type="binding site" evidence="14">
    <location>
        <position position="179"/>
    </location>
    <ligand>
        <name>[4Fe-4S] cluster</name>
        <dbReference type="ChEBI" id="CHEBI:49883"/>
        <label>2</label>
        <note>4Fe-4S-S-AdoMet</note>
    </ligand>
</feature>
<comment type="catalytic activity">
    <reaction evidence="11">
        <text>N(6)-dimethylallyladenosine(37) in tRNA + (sulfur carrier)-SH + AH2 + S-adenosyl-L-methionine = 2-thio-N(6)-dimethylallyladenosine(37) in tRNA + (sulfur carrier)-H + 5'-deoxyadenosine + L-methionine + A + H(+)</text>
        <dbReference type="Rhea" id="RHEA:36339"/>
        <dbReference type="Rhea" id="RHEA-COMP:10375"/>
        <dbReference type="Rhea" id="RHEA-COMP:10377"/>
        <dbReference type="Rhea" id="RHEA-COMP:14737"/>
        <dbReference type="Rhea" id="RHEA-COMP:14739"/>
        <dbReference type="ChEBI" id="CHEBI:13193"/>
        <dbReference type="ChEBI" id="CHEBI:15378"/>
        <dbReference type="ChEBI" id="CHEBI:17319"/>
        <dbReference type="ChEBI" id="CHEBI:17499"/>
        <dbReference type="ChEBI" id="CHEBI:29917"/>
        <dbReference type="ChEBI" id="CHEBI:57844"/>
        <dbReference type="ChEBI" id="CHEBI:59789"/>
        <dbReference type="ChEBI" id="CHEBI:64428"/>
        <dbReference type="ChEBI" id="CHEBI:74415"/>
        <dbReference type="ChEBI" id="CHEBI:74416"/>
    </reaction>
    <physiologicalReaction direction="left-to-right" evidence="11">
        <dbReference type="Rhea" id="RHEA:36340"/>
    </physiologicalReaction>
</comment>
<dbReference type="SFLD" id="SFLDG01061">
    <property type="entry name" value="methylthiotransferase"/>
    <property type="match status" value="1"/>
</dbReference>
<feature type="domain" description="Radical SAM core" evidence="17">
    <location>
        <begin position="165"/>
        <end position="396"/>
    </location>
</feature>
<dbReference type="PROSITE" id="PS51918">
    <property type="entry name" value="RADICAL_SAM"/>
    <property type="match status" value="1"/>
</dbReference>
<dbReference type="Gene3D" id="3.40.50.12160">
    <property type="entry name" value="Methylthiotransferase, N-terminal domain"/>
    <property type="match status" value="1"/>
</dbReference>
<evidence type="ECO:0000259" key="16">
    <source>
        <dbReference type="PROSITE" id="PS51449"/>
    </source>
</evidence>
<feature type="binding site" evidence="14">
    <location>
        <position position="71"/>
    </location>
    <ligand>
        <name>[4Fe-4S] cluster</name>
        <dbReference type="ChEBI" id="CHEBI:49883"/>
        <label>1</label>
    </ligand>
</feature>
<dbReference type="HAMAP" id="MF_01864">
    <property type="entry name" value="tRNA_metthiotr_MiaB"/>
    <property type="match status" value="1"/>
</dbReference>
<dbReference type="SFLD" id="SFLDG01082">
    <property type="entry name" value="B12-binding_domain_containing"/>
    <property type="match status" value="1"/>
</dbReference>
<dbReference type="GO" id="GO:0005829">
    <property type="term" value="C:cytosol"/>
    <property type="evidence" value="ECO:0007669"/>
    <property type="project" value="TreeGrafter"/>
</dbReference>
<dbReference type="SFLD" id="SFLDF00273">
    <property type="entry name" value="(dimethylallyl)adenosine_tRNA"/>
    <property type="match status" value="1"/>
</dbReference>
<protein>
    <recommendedName>
        <fullName evidence="10 14">tRNA-2-methylthio-N(6)-dimethylallyladenosine synthase</fullName>
        <ecNumber evidence="10 14">2.8.4.3</ecNumber>
    </recommendedName>
    <alternativeName>
        <fullName evidence="14">(Dimethylallyl)adenosine tRNA methylthiotransferase MiaB</fullName>
    </alternativeName>
    <alternativeName>
        <fullName evidence="14">tRNA-i(6)A37 methylthiotransferase</fullName>
    </alternativeName>
</protein>
<proteinExistence type="inferred from homology"/>
<feature type="binding site" evidence="14">
    <location>
        <position position="186"/>
    </location>
    <ligand>
        <name>[4Fe-4S] cluster</name>
        <dbReference type="ChEBI" id="CHEBI:49883"/>
        <label>2</label>
        <note>4Fe-4S-S-AdoMet</note>
    </ligand>
</feature>
<keyword evidence="3 14" id="KW-0963">Cytoplasm</keyword>
<dbReference type="InterPro" id="IPR038135">
    <property type="entry name" value="Methylthiotransferase_N_sf"/>
</dbReference>
<keyword evidence="8 14" id="KW-0408">Iron</keyword>
<evidence type="ECO:0000256" key="11">
    <source>
        <dbReference type="ARBA" id="ARBA00050926"/>
    </source>
</evidence>
<dbReference type="PROSITE" id="PS01278">
    <property type="entry name" value="MTTASE_RADICAL"/>
    <property type="match status" value="1"/>
</dbReference>
<comment type="catalytic activity">
    <reaction evidence="13">
        <text>N(6)-dimethylallyladenosine(37) in tRNA + (sulfur carrier)-SH + AH2 + 2 S-adenosyl-L-methionine = 2-methylsulfanyl-N(6)-dimethylallyladenosine(37) in tRNA + (sulfur carrier)-H + 5'-deoxyadenosine + L-methionine + A + S-adenosyl-L-homocysteine + 2 H(+)</text>
        <dbReference type="Rhea" id="RHEA:37067"/>
        <dbReference type="Rhea" id="RHEA-COMP:10375"/>
        <dbReference type="Rhea" id="RHEA-COMP:10376"/>
        <dbReference type="Rhea" id="RHEA-COMP:14737"/>
        <dbReference type="Rhea" id="RHEA-COMP:14739"/>
        <dbReference type="ChEBI" id="CHEBI:13193"/>
        <dbReference type="ChEBI" id="CHEBI:15378"/>
        <dbReference type="ChEBI" id="CHEBI:17319"/>
        <dbReference type="ChEBI" id="CHEBI:17499"/>
        <dbReference type="ChEBI" id="CHEBI:29917"/>
        <dbReference type="ChEBI" id="CHEBI:57844"/>
        <dbReference type="ChEBI" id="CHEBI:57856"/>
        <dbReference type="ChEBI" id="CHEBI:59789"/>
        <dbReference type="ChEBI" id="CHEBI:64428"/>
        <dbReference type="ChEBI" id="CHEBI:74415"/>
        <dbReference type="ChEBI" id="CHEBI:74417"/>
        <dbReference type="EC" id="2.8.4.3"/>
    </reaction>
    <physiologicalReaction direction="left-to-right" evidence="13">
        <dbReference type="Rhea" id="RHEA:37068"/>
    </physiologicalReaction>
</comment>
<dbReference type="AlphaFoldDB" id="A0A3Q8ERA2"/>
<dbReference type="GO" id="GO:0051539">
    <property type="term" value="F:4 iron, 4 sulfur cluster binding"/>
    <property type="evidence" value="ECO:0007669"/>
    <property type="project" value="UniProtKB-UniRule"/>
</dbReference>
<keyword evidence="5 14" id="KW-0949">S-adenosyl-L-methionine</keyword>
<evidence type="ECO:0000256" key="9">
    <source>
        <dbReference type="ARBA" id="ARBA00023014"/>
    </source>
</evidence>
<dbReference type="OrthoDB" id="9805215at2"/>
<dbReference type="NCBIfam" id="TIGR00089">
    <property type="entry name" value="MiaB/RimO family radical SAM methylthiotransferase"/>
    <property type="match status" value="1"/>
</dbReference>
<evidence type="ECO:0000256" key="7">
    <source>
        <dbReference type="ARBA" id="ARBA00022723"/>
    </source>
</evidence>
<feature type="binding site" evidence="14">
    <location>
        <position position="105"/>
    </location>
    <ligand>
        <name>[4Fe-4S] cluster</name>
        <dbReference type="ChEBI" id="CHEBI:49883"/>
        <label>1</label>
    </ligand>
</feature>
<evidence type="ECO:0000259" key="17">
    <source>
        <dbReference type="PROSITE" id="PS51918"/>
    </source>
</evidence>
<dbReference type="InterPro" id="IPR006638">
    <property type="entry name" value="Elp3/MiaA/NifB-like_rSAM"/>
</dbReference>
<evidence type="ECO:0000259" key="15">
    <source>
        <dbReference type="PROSITE" id="PS50926"/>
    </source>
</evidence>
<dbReference type="SUPFAM" id="SSF102114">
    <property type="entry name" value="Radical SAM enzymes"/>
    <property type="match status" value="1"/>
</dbReference>
<name>A0A3Q8ERA2_9PROT</name>
<dbReference type="Pfam" id="PF04055">
    <property type="entry name" value="Radical_SAM"/>
    <property type="match status" value="1"/>
</dbReference>
<dbReference type="InterPro" id="IPR020612">
    <property type="entry name" value="Methylthiotransferase_CS"/>
</dbReference>
<evidence type="ECO:0000256" key="12">
    <source>
        <dbReference type="ARBA" id="ARBA00052380"/>
    </source>
</evidence>
<dbReference type="PROSITE" id="PS51449">
    <property type="entry name" value="MTTASE_N"/>
    <property type="match status" value="1"/>
</dbReference>
<evidence type="ECO:0000256" key="1">
    <source>
        <dbReference type="ARBA" id="ARBA00003234"/>
    </source>
</evidence>
<dbReference type="Pfam" id="PF00919">
    <property type="entry name" value="UPF0004"/>
    <property type="match status" value="1"/>
</dbReference>